<organism evidence="1 2">
    <name type="scientific">Aphanomyces euteiches</name>
    <dbReference type="NCBI Taxonomy" id="100861"/>
    <lineage>
        <taxon>Eukaryota</taxon>
        <taxon>Sar</taxon>
        <taxon>Stramenopiles</taxon>
        <taxon>Oomycota</taxon>
        <taxon>Saprolegniomycetes</taxon>
        <taxon>Saprolegniales</taxon>
        <taxon>Verrucalvaceae</taxon>
        <taxon>Aphanomyces</taxon>
    </lineage>
</organism>
<dbReference type="InterPro" id="IPR032675">
    <property type="entry name" value="LRR_dom_sf"/>
</dbReference>
<keyword evidence="2" id="KW-1185">Reference proteome</keyword>
<gene>
    <name evidence="1" type="ORF">Ae201684_017496</name>
</gene>
<evidence type="ECO:0000313" key="1">
    <source>
        <dbReference type="EMBL" id="KAF0723645.1"/>
    </source>
</evidence>
<comment type="caution">
    <text evidence="1">The sequence shown here is derived from an EMBL/GenBank/DDBJ whole genome shotgun (WGS) entry which is preliminary data.</text>
</comment>
<dbReference type="SUPFAM" id="SSF52047">
    <property type="entry name" value="RNI-like"/>
    <property type="match status" value="1"/>
</dbReference>
<dbReference type="Gene3D" id="3.80.10.10">
    <property type="entry name" value="Ribonuclease Inhibitor"/>
    <property type="match status" value="1"/>
</dbReference>
<dbReference type="Proteomes" id="UP000481153">
    <property type="component" value="Unassembled WGS sequence"/>
</dbReference>
<accession>A0A6G0W8Z5</accession>
<evidence type="ECO:0008006" key="3">
    <source>
        <dbReference type="Google" id="ProtNLM"/>
    </source>
</evidence>
<dbReference type="EMBL" id="VJMJ01000298">
    <property type="protein sequence ID" value="KAF0723645.1"/>
    <property type="molecule type" value="Genomic_DNA"/>
</dbReference>
<protein>
    <recommendedName>
        <fullName evidence="3">F-box domain-containing protein</fullName>
    </recommendedName>
</protein>
<proteinExistence type="predicted"/>
<reference evidence="1 2" key="1">
    <citation type="submission" date="2019-07" db="EMBL/GenBank/DDBJ databases">
        <title>Genomics analysis of Aphanomyces spp. identifies a new class of oomycete effector associated with host adaptation.</title>
        <authorList>
            <person name="Gaulin E."/>
        </authorList>
    </citation>
    <scope>NUCLEOTIDE SEQUENCE [LARGE SCALE GENOMIC DNA]</scope>
    <source>
        <strain evidence="1 2">ATCC 201684</strain>
    </source>
</reference>
<name>A0A6G0W8Z5_9STRA</name>
<sequence length="445" mass="50923">MKSVWSTLPADVVIKIAFALPNTSDLFALLEVLRPHINLGPLEPLYRLGLTYDHSDLWPSLRLGPSILSSQDCSLIQEVTQFYGNVEIKEFWSSEGVEWLEANLNPMATIQWEIRDPPAMSNFAGNWSDLRIHSLCFHLSYYYESRWKCFLPQLRYMTSLEVHDNMDGLGDLFESIAENDTITGFRLKFRYSYLFDYDMHCLTKCFRRQPVRIIECSASCYESSNIDLHGEFYEAMFNCPTIDRLKLCHYLEDIDFTRFNFPMKSLHLKHCFSSSEHVTSLVRRFPTSNITHFELNGCDFGDDDGFDGLECLVQTLPQTSIQWLKLTELSIDDSPKWCEWAQSFGNCPLQTLVVGSAELPSSFVQSLAAAIENNQTICVLELEHVAIANDDVHLLIQSLTASSRRVQAKQLVLISSQQEMNPSWVESMTKLATQNGGQFVHKISN</sequence>
<dbReference type="AlphaFoldDB" id="A0A6G0W8Z5"/>
<dbReference type="VEuPathDB" id="FungiDB:AeMF1_010738"/>
<evidence type="ECO:0000313" key="2">
    <source>
        <dbReference type="Proteomes" id="UP000481153"/>
    </source>
</evidence>